<gene>
    <name evidence="1" type="ORF">DRO04_01370</name>
</gene>
<evidence type="ECO:0000313" key="2">
    <source>
        <dbReference type="Proteomes" id="UP000278031"/>
    </source>
</evidence>
<proteinExistence type="predicted"/>
<dbReference type="Proteomes" id="UP000278031">
    <property type="component" value="Unassembled WGS sequence"/>
</dbReference>
<dbReference type="EMBL" id="QMWP01000040">
    <property type="protein sequence ID" value="RLG70675.1"/>
    <property type="molecule type" value="Genomic_DNA"/>
</dbReference>
<sequence>MGYEIGTFTNRRGRRVYGVRIAYENPVRTRYGTRAVATVTKIVELPRDAENIRVTDNPPRGALMDIT</sequence>
<protein>
    <submittedName>
        <fullName evidence="1">Uncharacterized protein</fullName>
    </submittedName>
</protein>
<accession>A0A497JHF1</accession>
<comment type="caution">
    <text evidence="1">The sequence shown here is derived from an EMBL/GenBank/DDBJ whole genome shotgun (WGS) entry which is preliminary data.</text>
</comment>
<name>A0A497JHF1_9ARCH</name>
<organism evidence="1 2">
    <name type="scientific">Candidatus Iainarchaeum sp</name>
    <dbReference type="NCBI Taxonomy" id="3101447"/>
    <lineage>
        <taxon>Archaea</taxon>
        <taxon>Candidatus Iainarchaeota</taxon>
        <taxon>Candidatus Iainarchaeia</taxon>
        <taxon>Candidatus Iainarchaeales</taxon>
        <taxon>Candidatus Iainarchaeaceae</taxon>
        <taxon>Candidatus Iainarchaeum</taxon>
    </lineage>
</organism>
<reference evidence="1 2" key="1">
    <citation type="submission" date="2018-06" db="EMBL/GenBank/DDBJ databases">
        <title>Extensive metabolic versatility and redundancy in microbially diverse, dynamic hydrothermal sediments.</title>
        <authorList>
            <person name="Dombrowski N."/>
            <person name="Teske A."/>
            <person name="Baker B.J."/>
        </authorList>
    </citation>
    <scope>NUCLEOTIDE SEQUENCE [LARGE SCALE GENOMIC DNA]</scope>
    <source>
        <strain evidence="1">B51_G17</strain>
    </source>
</reference>
<evidence type="ECO:0000313" key="1">
    <source>
        <dbReference type="EMBL" id="RLG70675.1"/>
    </source>
</evidence>
<dbReference type="AlphaFoldDB" id="A0A497JHF1"/>